<evidence type="ECO:0000256" key="2">
    <source>
        <dbReference type="SAM" id="Phobius"/>
    </source>
</evidence>
<proteinExistence type="predicted"/>
<evidence type="ECO:0000256" key="1">
    <source>
        <dbReference type="SAM" id="MobiDB-lite"/>
    </source>
</evidence>
<feature type="compositionally biased region" description="Polar residues" evidence="1">
    <location>
        <begin position="249"/>
        <end position="264"/>
    </location>
</feature>
<dbReference type="Proteomes" id="UP001595715">
    <property type="component" value="Unassembled WGS sequence"/>
</dbReference>
<reference evidence="5" key="1">
    <citation type="journal article" date="2019" name="Int. J. Syst. Evol. Microbiol.">
        <title>The Global Catalogue of Microorganisms (GCM) 10K type strain sequencing project: providing services to taxonomists for standard genome sequencing and annotation.</title>
        <authorList>
            <consortium name="The Broad Institute Genomics Platform"/>
            <consortium name="The Broad Institute Genome Sequencing Center for Infectious Disease"/>
            <person name="Wu L."/>
            <person name="Ma J."/>
        </authorList>
    </citation>
    <scope>NUCLEOTIDE SEQUENCE [LARGE SCALE GENOMIC DNA]</scope>
    <source>
        <strain evidence="5">IBRC-M 10987</strain>
    </source>
</reference>
<protein>
    <submittedName>
        <fullName evidence="4">SPOR domain-containing protein</fullName>
    </submittedName>
</protein>
<name>A0ABV8K196_9BACL</name>
<keyword evidence="2" id="KW-1133">Transmembrane helix</keyword>
<sequence length="482" mass="51533">MNTKARITYRFDKDHGALQQRQPLPTETPPPNVVPFFQEEMSFTQPQAEWKSPFQDDASALEQLIRDADKPARKRPIQRPSVTHESHGAASNHPMASAYPNETDLPIELDDQIDAGMMTIELGDEQDEQIEQIVEAIPVKTDDKSRAASNVIEVPDGPFIDPRLLLEDEKRRSAFSPTRASVYRSNQGPSWLKVFASVAGAVATGALFGYMALSLFTGGEPAALTETPSQTQHTGQSNLGGAGADPQANVPSTSDADSGSTAGNPSGGKTGEAVKSGKLTALEVPPATYMMLQYGVFSGKEGMEAAVSELKGKGLAASAVATGKDYRVYAGMSGDRGQAEALQAVLPELQLYVKPIEVPALTQLAFNGKAETAQNFFALQADLLEQLDQYASGKLEGVEAEAGAWRATYEKWAKAVPGIEASLTDQTGLTAMKELKESLSQAAAAASQYGSQQDEAQLWAVQSSLMDAVFILQAWFASTNAL</sequence>
<dbReference type="InterPro" id="IPR036680">
    <property type="entry name" value="SPOR-like_sf"/>
</dbReference>
<dbReference type="InterPro" id="IPR007730">
    <property type="entry name" value="SPOR-like_dom"/>
</dbReference>
<feature type="transmembrane region" description="Helical" evidence="2">
    <location>
        <begin position="194"/>
        <end position="216"/>
    </location>
</feature>
<dbReference type="Gene3D" id="3.30.70.1070">
    <property type="entry name" value="Sporulation related repeat"/>
    <property type="match status" value="1"/>
</dbReference>
<feature type="domain" description="SPOR" evidence="3">
    <location>
        <begin position="284"/>
        <end position="359"/>
    </location>
</feature>
<dbReference type="EMBL" id="JBHSAM010000020">
    <property type="protein sequence ID" value="MFC4099976.1"/>
    <property type="molecule type" value="Genomic_DNA"/>
</dbReference>
<evidence type="ECO:0000313" key="5">
    <source>
        <dbReference type="Proteomes" id="UP001595715"/>
    </source>
</evidence>
<feature type="compositionally biased region" description="Polar residues" evidence="1">
    <location>
        <begin position="226"/>
        <end position="237"/>
    </location>
</feature>
<feature type="region of interest" description="Disordered" evidence="1">
    <location>
        <begin position="1"/>
        <end position="34"/>
    </location>
</feature>
<dbReference type="Pfam" id="PF05036">
    <property type="entry name" value="SPOR"/>
    <property type="match status" value="1"/>
</dbReference>
<keyword evidence="2" id="KW-0812">Transmembrane</keyword>
<accession>A0ABV8K196</accession>
<keyword evidence="5" id="KW-1185">Reference proteome</keyword>
<keyword evidence="2" id="KW-0472">Membrane</keyword>
<dbReference type="SUPFAM" id="SSF110997">
    <property type="entry name" value="Sporulation related repeat"/>
    <property type="match status" value="1"/>
</dbReference>
<comment type="caution">
    <text evidence="4">The sequence shown here is derived from an EMBL/GenBank/DDBJ whole genome shotgun (WGS) entry which is preliminary data.</text>
</comment>
<evidence type="ECO:0000259" key="3">
    <source>
        <dbReference type="PROSITE" id="PS51724"/>
    </source>
</evidence>
<gene>
    <name evidence="4" type="ORF">ACFOZ8_09920</name>
</gene>
<dbReference type="PROSITE" id="PS51724">
    <property type="entry name" value="SPOR"/>
    <property type="match status" value="1"/>
</dbReference>
<feature type="region of interest" description="Disordered" evidence="1">
    <location>
        <begin position="67"/>
        <end position="96"/>
    </location>
</feature>
<organism evidence="4 5">
    <name type="scientific">Paenibacillus xanthanilyticus</name>
    <dbReference type="NCBI Taxonomy" id="1783531"/>
    <lineage>
        <taxon>Bacteria</taxon>
        <taxon>Bacillati</taxon>
        <taxon>Bacillota</taxon>
        <taxon>Bacilli</taxon>
        <taxon>Bacillales</taxon>
        <taxon>Paenibacillaceae</taxon>
        <taxon>Paenibacillus</taxon>
    </lineage>
</organism>
<feature type="region of interest" description="Disordered" evidence="1">
    <location>
        <begin position="224"/>
        <end position="274"/>
    </location>
</feature>
<evidence type="ECO:0000313" key="4">
    <source>
        <dbReference type="EMBL" id="MFC4099976.1"/>
    </source>
</evidence>
<dbReference type="RefSeq" id="WP_377718637.1">
    <property type="nucleotide sequence ID" value="NZ_JBHSAM010000020.1"/>
</dbReference>